<evidence type="ECO:0000256" key="7">
    <source>
        <dbReference type="ARBA" id="ARBA00023125"/>
    </source>
</evidence>
<evidence type="ECO:0000256" key="3">
    <source>
        <dbReference type="ARBA" id="ARBA00022723"/>
    </source>
</evidence>
<keyword evidence="5" id="KW-0862">Zinc</keyword>
<dbReference type="AlphaFoldDB" id="A0A1D1YIR7"/>
<dbReference type="GO" id="GO:0009791">
    <property type="term" value="P:post-embryonic development"/>
    <property type="evidence" value="ECO:0007669"/>
    <property type="project" value="UniProtKB-ARBA"/>
</dbReference>
<evidence type="ECO:0000313" key="14">
    <source>
        <dbReference type="EMBL" id="JAT65492.1"/>
    </source>
</evidence>
<dbReference type="GO" id="GO:0008270">
    <property type="term" value="F:zinc ion binding"/>
    <property type="evidence" value="ECO:0007669"/>
    <property type="project" value="UniProtKB-KW"/>
</dbReference>
<dbReference type="SMART" id="SM00614">
    <property type="entry name" value="ZnF_BED"/>
    <property type="match status" value="1"/>
</dbReference>
<accession>A0A1D1YIR7</accession>
<sequence>MVGTIDADPLTIEAPAIARRRRKKSLVWEHFTVEAVAGGCTRALCKRCKQTFAYSSGTKIAGTSHLKRHITMGSCPKIREERRQQLALTSGGNCTDPPSKRRCRSSSLIFDQDRSCEDLAKMITMQEFPLHLVEHPAFTSFVQGLQPRFRMPTFETIESEILSIYQKEKQNLMQLFSSIPGRVSLTIGLWTTAQTLGCVCLTGHFIDNEWKLHKRMLNFMMVTSPHSENALSEVIGFSLSDWNMKTKLFTITLDNYCSSHDIYSANLRDHLSNKNTLMLKGQLFVVRCYAHILNVVAQDVLASIHGIVYNIRESLKYVKATTRREEKFAEIFQQLQIPSTKSLTLDIQSHWSTTYLMLAGAFEFREAFASLESCDPNYNEAPSPDDWRKVETVCTYLKLFYDSANAIMGAAEPTANIYFHEVWKIQLELARATTSKDNTVCSIAKEMHEKFDKYWKDCSLVLAIALVMDPRFKMKLVEFSFTKIYGDDAARYIKVVNDGVHDLYFEYIAQPLPLTPAFVEQQSDANNPAVPNNTGVTATTDAMDTTPPSSHANMTNLQPVASDGATGTTAAVGSAAVTNGSARVGGTASTGDRLLDFDIYISEMGVNQQTKCELDQYLEESLVPRIQGFEILSWWKLNDLKYPTLSKLARDVLAIPMSIVPMGSMFSTGSGSRLLDEYRSSLQPETVEALFCSKDWLQYVPTMADGPSTAIVKMEF</sequence>
<comment type="subunit">
    <text evidence="2">Homodimer.</text>
</comment>
<evidence type="ECO:0000256" key="4">
    <source>
        <dbReference type="ARBA" id="ARBA00022771"/>
    </source>
</evidence>
<dbReference type="Pfam" id="PF05699">
    <property type="entry name" value="Dimer_Tnp_hAT"/>
    <property type="match status" value="1"/>
</dbReference>
<keyword evidence="3" id="KW-0479">Metal-binding</keyword>
<feature type="domain" description="BED-type" evidence="12">
    <location>
        <begin position="22"/>
        <end position="82"/>
    </location>
</feature>
<keyword evidence="6" id="KW-0805">Transcription regulation</keyword>
<dbReference type="PROSITE" id="PS50808">
    <property type="entry name" value="ZF_BED"/>
    <property type="match status" value="1"/>
</dbReference>
<dbReference type="InterPro" id="IPR025525">
    <property type="entry name" value="hAT-like_transposase_RNase-H"/>
</dbReference>
<evidence type="ECO:0000259" key="12">
    <source>
        <dbReference type="PROSITE" id="PS50808"/>
    </source>
</evidence>
<dbReference type="GO" id="GO:0005634">
    <property type="term" value="C:nucleus"/>
    <property type="evidence" value="ECO:0007669"/>
    <property type="project" value="UniProtKB-SubCell"/>
</dbReference>
<organism evidence="13">
    <name type="scientific">Anthurium amnicola</name>
    <dbReference type="NCBI Taxonomy" id="1678845"/>
    <lineage>
        <taxon>Eukaryota</taxon>
        <taxon>Viridiplantae</taxon>
        <taxon>Streptophyta</taxon>
        <taxon>Embryophyta</taxon>
        <taxon>Tracheophyta</taxon>
        <taxon>Spermatophyta</taxon>
        <taxon>Magnoliopsida</taxon>
        <taxon>Liliopsida</taxon>
        <taxon>Araceae</taxon>
        <taxon>Pothoideae</taxon>
        <taxon>Potheae</taxon>
        <taxon>Anthurium</taxon>
    </lineage>
</organism>
<proteinExistence type="predicted"/>
<evidence type="ECO:0000256" key="2">
    <source>
        <dbReference type="ARBA" id="ARBA00011738"/>
    </source>
</evidence>
<evidence type="ECO:0000256" key="6">
    <source>
        <dbReference type="ARBA" id="ARBA00023015"/>
    </source>
</evidence>
<keyword evidence="9" id="KW-0539">Nucleus</keyword>
<name>A0A1D1YIR7_9ARAE</name>
<dbReference type="GO" id="GO:0046983">
    <property type="term" value="F:protein dimerization activity"/>
    <property type="evidence" value="ECO:0007669"/>
    <property type="project" value="InterPro"/>
</dbReference>
<feature type="region of interest" description="Disordered" evidence="11">
    <location>
        <begin position="524"/>
        <end position="544"/>
    </location>
</feature>
<dbReference type="InterPro" id="IPR052035">
    <property type="entry name" value="ZnF_BED_domain_contain"/>
</dbReference>
<feature type="compositionally biased region" description="Polar residues" evidence="11">
    <location>
        <begin position="524"/>
        <end position="536"/>
    </location>
</feature>
<dbReference type="InterPro" id="IPR036236">
    <property type="entry name" value="Znf_C2H2_sf"/>
</dbReference>
<protein>
    <submittedName>
        <fullName evidence="13">Putative AC transposase</fullName>
    </submittedName>
</protein>
<evidence type="ECO:0000256" key="8">
    <source>
        <dbReference type="ARBA" id="ARBA00023163"/>
    </source>
</evidence>
<dbReference type="EMBL" id="GDJX01013409">
    <property type="protein sequence ID" value="JAT54527.1"/>
    <property type="molecule type" value="Transcribed_RNA"/>
</dbReference>
<keyword evidence="8" id="KW-0804">Transcription</keyword>
<dbReference type="SUPFAM" id="SSF57667">
    <property type="entry name" value="beta-beta-alpha zinc fingers"/>
    <property type="match status" value="1"/>
</dbReference>
<dbReference type="InterPro" id="IPR003656">
    <property type="entry name" value="Znf_BED"/>
</dbReference>
<dbReference type="EMBL" id="GDJX01002444">
    <property type="protein sequence ID" value="JAT65492.1"/>
    <property type="molecule type" value="Transcribed_RNA"/>
</dbReference>
<dbReference type="InterPro" id="IPR012337">
    <property type="entry name" value="RNaseH-like_sf"/>
</dbReference>
<evidence type="ECO:0000256" key="5">
    <source>
        <dbReference type="ARBA" id="ARBA00022833"/>
    </source>
</evidence>
<evidence type="ECO:0000256" key="11">
    <source>
        <dbReference type="SAM" id="MobiDB-lite"/>
    </source>
</evidence>
<dbReference type="PANTHER" id="PTHR46481">
    <property type="entry name" value="ZINC FINGER BED DOMAIN-CONTAINING PROTEIN 4"/>
    <property type="match status" value="1"/>
</dbReference>
<evidence type="ECO:0000256" key="10">
    <source>
        <dbReference type="PROSITE-ProRule" id="PRU00027"/>
    </source>
</evidence>
<dbReference type="InterPro" id="IPR008906">
    <property type="entry name" value="HATC_C_dom"/>
</dbReference>
<evidence type="ECO:0000256" key="1">
    <source>
        <dbReference type="ARBA" id="ARBA00004123"/>
    </source>
</evidence>
<evidence type="ECO:0000256" key="9">
    <source>
        <dbReference type="ARBA" id="ARBA00023242"/>
    </source>
</evidence>
<dbReference type="PANTHER" id="PTHR46481:SF10">
    <property type="entry name" value="ZINC FINGER BED DOMAIN-CONTAINING PROTEIN 39"/>
    <property type="match status" value="1"/>
</dbReference>
<dbReference type="SUPFAM" id="SSF53098">
    <property type="entry name" value="Ribonuclease H-like"/>
    <property type="match status" value="1"/>
</dbReference>
<evidence type="ECO:0000313" key="13">
    <source>
        <dbReference type="EMBL" id="JAT54527.1"/>
    </source>
</evidence>
<dbReference type="GO" id="GO:0003677">
    <property type="term" value="F:DNA binding"/>
    <property type="evidence" value="ECO:0007669"/>
    <property type="project" value="UniProtKB-KW"/>
</dbReference>
<reference evidence="13" key="1">
    <citation type="submission" date="2015-07" db="EMBL/GenBank/DDBJ databases">
        <title>Transcriptome Assembly of Anthurium amnicola.</title>
        <authorList>
            <person name="Suzuki J."/>
        </authorList>
    </citation>
    <scope>NUCLEOTIDE SEQUENCE</scope>
</reference>
<keyword evidence="4 10" id="KW-0863">Zinc-finger</keyword>
<dbReference type="Pfam" id="PF14372">
    <property type="entry name" value="hAT-like_RNase-H"/>
    <property type="match status" value="1"/>
</dbReference>
<comment type="subcellular location">
    <subcellularLocation>
        <location evidence="1">Nucleus</location>
    </subcellularLocation>
</comment>
<gene>
    <name evidence="13" type="primary">TRA1_44</name>
    <name evidence="14" type="synonym">TRA1_39</name>
    <name evidence="14" type="ORF">g.68532</name>
    <name evidence="13" type="ORF">g.68534</name>
</gene>
<keyword evidence="7" id="KW-0238">DNA-binding</keyword>